<keyword evidence="3" id="KW-1185">Reference proteome</keyword>
<protein>
    <submittedName>
        <fullName evidence="2">Uncharacterized protein</fullName>
    </submittedName>
</protein>
<evidence type="ECO:0000313" key="2">
    <source>
        <dbReference type="EMBL" id="RDY67779.1"/>
    </source>
</evidence>
<comment type="caution">
    <text evidence="2">The sequence shown here is derived from an EMBL/GenBank/DDBJ whole genome shotgun (WGS) entry which is preliminary data.</text>
</comment>
<keyword evidence="1" id="KW-1133">Transmembrane helix</keyword>
<dbReference type="AlphaFoldDB" id="A0A3D8VET9"/>
<accession>A0A3D8VET9</accession>
<evidence type="ECO:0000313" key="3">
    <source>
        <dbReference type="Proteomes" id="UP000256829"/>
    </source>
</evidence>
<evidence type="ECO:0000256" key="1">
    <source>
        <dbReference type="SAM" id="Phobius"/>
    </source>
</evidence>
<dbReference type="EMBL" id="QTJR01000004">
    <property type="protein sequence ID" value="RDY67779.1"/>
    <property type="molecule type" value="Genomic_DNA"/>
</dbReference>
<dbReference type="RefSeq" id="WP_115841901.1">
    <property type="nucleotide sequence ID" value="NZ_CP183976.1"/>
</dbReference>
<sequence length="117" mass="12295">MDSGLFVVLIVFGVPASVFYMLRTRVEVTMTPAKRLLGFVGFVALGIVLLAYADEAIQTGRVTCGRAPRIHDCEKAADAVGFSARVLFFTLGGIFAVAGGIVALIRPESAGANSEDS</sequence>
<feature type="transmembrane region" description="Helical" evidence="1">
    <location>
        <begin position="6"/>
        <end position="24"/>
    </location>
</feature>
<dbReference type="Proteomes" id="UP000256829">
    <property type="component" value="Unassembled WGS sequence"/>
</dbReference>
<keyword evidence="1" id="KW-0812">Transmembrane</keyword>
<reference evidence="2 3" key="1">
    <citation type="submission" date="2018-08" db="EMBL/GenBank/DDBJ databases">
        <title>Lysobacter soli KCTC 22011, whole genome shotgun sequence.</title>
        <authorList>
            <person name="Zhang X."/>
            <person name="Feng G."/>
            <person name="Zhu H."/>
        </authorList>
    </citation>
    <scope>NUCLEOTIDE SEQUENCE [LARGE SCALE GENOMIC DNA]</scope>
    <source>
        <strain evidence="2 3">KCTC 22011</strain>
    </source>
</reference>
<organism evidence="2 3">
    <name type="scientific">Lysobacter soli</name>
    <dbReference type="NCBI Taxonomy" id="453783"/>
    <lineage>
        <taxon>Bacteria</taxon>
        <taxon>Pseudomonadati</taxon>
        <taxon>Pseudomonadota</taxon>
        <taxon>Gammaproteobacteria</taxon>
        <taxon>Lysobacterales</taxon>
        <taxon>Lysobacteraceae</taxon>
        <taxon>Lysobacter</taxon>
    </lineage>
</organism>
<feature type="transmembrane region" description="Helical" evidence="1">
    <location>
        <begin position="36"/>
        <end position="53"/>
    </location>
</feature>
<proteinExistence type="predicted"/>
<feature type="transmembrane region" description="Helical" evidence="1">
    <location>
        <begin position="86"/>
        <end position="105"/>
    </location>
</feature>
<keyword evidence="1" id="KW-0472">Membrane</keyword>
<name>A0A3D8VET9_9GAMM</name>
<gene>
    <name evidence="2" type="ORF">DX912_07630</name>
</gene>